<dbReference type="InterPro" id="IPR036390">
    <property type="entry name" value="WH_DNA-bd_sf"/>
</dbReference>
<reference evidence="3" key="1">
    <citation type="submission" date="2021-11" db="EMBL/GenBank/DDBJ databases">
        <title>Cultivation dependent microbiological survey of springs from the worlds oldest radium mine currently devoted to the extraction of radon-saturated water.</title>
        <authorList>
            <person name="Kapinusova G."/>
            <person name="Smrhova T."/>
            <person name="Strejcek M."/>
            <person name="Suman J."/>
            <person name="Jani K."/>
            <person name="Pajer P."/>
            <person name="Uhlik O."/>
        </authorList>
    </citation>
    <scope>NUCLEOTIDE SEQUENCE [LARGE SCALE GENOMIC DNA]</scope>
    <source>
        <strain evidence="3">J379</strain>
    </source>
</reference>
<protein>
    <submittedName>
        <fullName evidence="2">MarR family winged helix-turn-helix transcriptional regulator</fullName>
    </submittedName>
</protein>
<dbReference type="InterPro" id="IPR039422">
    <property type="entry name" value="MarR/SlyA-like"/>
</dbReference>
<dbReference type="PANTHER" id="PTHR33164">
    <property type="entry name" value="TRANSCRIPTIONAL REGULATOR, MARR FAMILY"/>
    <property type="match status" value="1"/>
</dbReference>
<dbReference type="Pfam" id="PF12802">
    <property type="entry name" value="MarR_2"/>
    <property type="match status" value="1"/>
</dbReference>
<feature type="domain" description="HTH marR-type" evidence="1">
    <location>
        <begin position="13"/>
        <end position="144"/>
    </location>
</feature>
<gene>
    <name evidence="2" type="ORF">LRS13_07515</name>
</gene>
<dbReference type="RefSeq" id="WP_353865820.1">
    <property type="nucleotide sequence ID" value="NZ_CP088295.1"/>
</dbReference>
<organism evidence="2 3">
    <name type="scientific">Svornostia abyssi</name>
    <dbReference type="NCBI Taxonomy" id="2898438"/>
    <lineage>
        <taxon>Bacteria</taxon>
        <taxon>Bacillati</taxon>
        <taxon>Actinomycetota</taxon>
        <taxon>Thermoleophilia</taxon>
        <taxon>Solirubrobacterales</taxon>
        <taxon>Baekduiaceae</taxon>
        <taxon>Svornostia</taxon>
    </lineage>
</organism>
<sequence>MAAPATTPPSVLTEDLAWLLGRASHNLNTEITAALEGIGLQPRAHCVLKGAMDGDYTQIELARLAGLDKTTMVTLLDDLESAGLAERRPAPDDRRKRVIAVTAAGKKKVREADEVVARIRDDVLGVLPATERETFMRQLARLTCDRLNEPTACQAAPRRPRAG</sequence>
<dbReference type="PRINTS" id="PR00598">
    <property type="entry name" value="HTHMARR"/>
</dbReference>
<dbReference type="PANTHER" id="PTHR33164:SF43">
    <property type="entry name" value="HTH-TYPE TRANSCRIPTIONAL REPRESSOR YETL"/>
    <property type="match status" value="1"/>
</dbReference>
<dbReference type="Gene3D" id="1.10.10.10">
    <property type="entry name" value="Winged helix-like DNA-binding domain superfamily/Winged helix DNA-binding domain"/>
    <property type="match status" value="1"/>
</dbReference>
<dbReference type="PROSITE" id="PS50995">
    <property type="entry name" value="HTH_MARR_2"/>
    <property type="match status" value="1"/>
</dbReference>
<evidence type="ECO:0000259" key="1">
    <source>
        <dbReference type="PROSITE" id="PS50995"/>
    </source>
</evidence>
<dbReference type="InterPro" id="IPR036388">
    <property type="entry name" value="WH-like_DNA-bd_sf"/>
</dbReference>
<evidence type="ECO:0000313" key="2">
    <source>
        <dbReference type="EMBL" id="UUY05361.1"/>
    </source>
</evidence>
<evidence type="ECO:0000313" key="3">
    <source>
        <dbReference type="Proteomes" id="UP001058860"/>
    </source>
</evidence>
<dbReference type="Proteomes" id="UP001058860">
    <property type="component" value="Chromosome"/>
</dbReference>
<dbReference type="EMBL" id="CP088295">
    <property type="protein sequence ID" value="UUY05361.1"/>
    <property type="molecule type" value="Genomic_DNA"/>
</dbReference>
<dbReference type="InterPro" id="IPR000835">
    <property type="entry name" value="HTH_MarR-typ"/>
</dbReference>
<dbReference type="SUPFAM" id="SSF46785">
    <property type="entry name" value="Winged helix' DNA-binding domain"/>
    <property type="match status" value="1"/>
</dbReference>
<keyword evidence="3" id="KW-1185">Reference proteome</keyword>
<proteinExistence type="predicted"/>
<accession>A0ABY5PL41</accession>
<name>A0ABY5PL41_9ACTN</name>
<dbReference type="SMART" id="SM00347">
    <property type="entry name" value="HTH_MARR"/>
    <property type="match status" value="1"/>
</dbReference>